<feature type="transmembrane region" description="Helical" evidence="10">
    <location>
        <begin position="398"/>
        <end position="419"/>
    </location>
</feature>
<dbReference type="PANTHER" id="PTHR43495:SF4">
    <property type="entry name" value="AROMATIC AMINO ACID TRANSPORT PROTEIN AROP"/>
    <property type="match status" value="1"/>
</dbReference>
<dbReference type="PANTHER" id="PTHR43495">
    <property type="entry name" value="GABA PERMEASE"/>
    <property type="match status" value="1"/>
</dbReference>
<evidence type="ECO:0000259" key="11">
    <source>
        <dbReference type="Pfam" id="PF00324"/>
    </source>
</evidence>
<keyword evidence="9 10" id="KW-0472">Membrane</keyword>
<proteinExistence type="inferred from homology"/>
<organism evidence="12 13">
    <name type="scientific">Dyella japonica A8</name>
    <dbReference type="NCBI Taxonomy" id="1217721"/>
    <lineage>
        <taxon>Bacteria</taxon>
        <taxon>Pseudomonadati</taxon>
        <taxon>Pseudomonadota</taxon>
        <taxon>Gammaproteobacteria</taxon>
        <taxon>Lysobacterales</taxon>
        <taxon>Rhodanobacteraceae</taxon>
        <taxon>Dyella</taxon>
    </lineage>
</organism>
<evidence type="ECO:0000256" key="5">
    <source>
        <dbReference type="ARBA" id="ARBA00022519"/>
    </source>
</evidence>
<dbReference type="InterPro" id="IPR004841">
    <property type="entry name" value="AA-permease/SLC12A_dom"/>
</dbReference>
<dbReference type="OrthoDB" id="5297508at2"/>
<dbReference type="GO" id="GO:0055085">
    <property type="term" value="P:transmembrane transport"/>
    <property type="evidence" value="ECO:0007669"/>
    <property type="project" value="InterPro"/>
</dbReference>
<dbReference type="Pfam" id="PF00324">
    <property type="entry name" value="AA_permease"/>
    <property type="match status" value="1"/>
</dbReference>
<dbReference type="Gene3D" id="1.20.1740.10">
    <property type="entry name" value="Amino acid/polyamine transporter I"/>
    <property type="match status" value="1"/>
</dbReference>
<dbReference type="AlphaFoldDB" id="A0A075K0N7"/>
<dbReference type="Proteomes" id="UP000027987">
    <property type="component" value="Chromosome"/>
</dbReference>
<dbReference type="InterPro" id="IPR004840">
    <property type="entry name" value="Amino_acid_permease_CS"/>
</dbReference>
<dbReference type="RefSeq" id="WP_019465790.1">
    <property type="nucleotide sequence ID" value="NZ_ALOY01000163.1"/>
</dbReference>
<dbReference type="STRING" id="1217721.HY57_08980"/>
<name>A0A075K0N7_9GAMM</name>
<keyword evidence="3" id="KW-0813">Transport</keyword>
<feature type="domain" description="Amino acid permease/ SLC12A" evidence="11">
    <location>
        <begin position="13"/>
        <end position="443"/>
    </location>
</feature>
<feature type="transmembrane region" description="Helical" evidence="10">
    <location>
        <begin position="194"/>
        <end position="216"/>
    </location>
</feature>
<evidence type="ECO:0000256" key="2">
    <source>
        <dbReference type="ARBA" id="ARBA00008583"/>
    </source>
</evidence>
<comment type="subcellular location">
    <subcellularLocation>
        <location evidence="1">Cell inner membrane</location>
        <topology evidence="1">Multi-pass membrane protein</topology>
    </subcellularLocation>
</comment>
<dbReference type="GO" id="GO:0006865">
    <property type="term" value="P:amino acid transport"/>
    <property type="evidence" value="ECO:0007669"/>
    <property type="project" value="UniProtKB-KW"/>
</dbReference>
<evidence type="ECO:0000256" key="3">
    <source>
        <dbReference type="ARBA" id="ARBA00022448"/>
    </source>
</evidence>
<protein>
    <submittedName>
        <fullName evidence="12">Amino acid permease</fullName>
    </submittedName>
</protein>
<feature type="transmembrane region" description="Helical" evidence="10">
    <location>
        <begin position="332"/>
        <end position="350"/>
    </location>
</feature>
<keyword evidence="8 10" id="KW-1133">Transmembrane helix</keyword>
<accession>A0A075K0N7</accession>
<feature type="transmembrane region" description="Helical" evidence="10">
    <location>
        <begin position="44"/>
        <end position="61"/>
    </location>
</feature>
<evidence type="ECO:0000256" key="9">
    <source>
        <dbReference type="ARBA" id="ARBA00023136"/>
    </source>
</evidence>
<keyword evidence="5" id="KW-0997">Cell inner membrane</keyword>
<feature type="transmembrane region" description="Helical" evidence="10">
    <location>
        <begin position="122"/>
        <end position="140"/>
    </location>
</feature>
<evidence type="ECO:0000256" key="4">
    <source>
        <dbReference type="ARBA" id="ARBA00022475"/>
    </source>
</evidence>
<dbReference type="PATRIC" id="fig|1217721.7.peg.1861"/>
<keyword evidence="7" id="KW-0029">Amino-acid transport</keyword>
<evidence type="ECO:0000313" key="12">
    <source>
        <dbReference type="EMBL" id="AIF47395.1"/>
    </source>
</evidence>
<dbReference type="FunFam" id="1.20.1740.10:FF:000001">
    <property type="entry name" value="Amino acid permease"/>
    <property type="match status" value="1"/>
</dbReference>
<evidence type="ECO:0000256" key="6">
    <source>
        <dbReference type="ARBA" id="ARBA00022692"/>
    </source>
</evidence>
<keyword evidence="4" id="KW-1003">Cell membrane</keyword>
<evidence type="ECO:0000256" key="7">
    <source>
        <dbReference type="ARBA" id="ARBA00022970"/>
    </source>
</evidence>
<evidence type="ECO:0000256" key="8">
    <source>
        <dbReference type="ARBA" id="ARBA00022989"/>
    </source>
</evidence>
<dbReference type="HOGENOM" id="CLU_007946_9_3_6"/>
<feature type="transmembrane region" description="Helical" evidence="10">
    <location>
        <begin position="237"/>
        <end position="256"/>
    </location>
</feature>
<feature type="transmembrane region" description="Helical" evidence="10">
    <location>
        <begin position="276"/>
        <end position="296"/>
    </location>
</feature>
<feature type="transmembrane region" description="Helical" evidence="10">
    <location>
        <begin position="425"/>
        <end position="444"/>
    </location>
</feature>
<comment type="similarity">
    <text evidence="2">Belongs to the amino acid-polyamine-organocation (APC) superfamily. Amino acid transporter (AAT) (TC 2.A.3.1) family.</text>
</comment>
<dbReference type="GO" id="GO:0005886">
    <property type="term" value="C:plasma membrane"/>
    <property type="evidence" value="ECO:0007669"/>
    <property type="project" value="UniProtKB-SubCell"/>
</dbReference>
<gene>
    <name evidence="12" type="ORF">HY57_08980</name>
</gene>
<keyword evidence="13" id="KW-1185">Reference proteome</keyword>
<sequence>MTQHLQRRLTPRHITFMALGMAIGAGLFLGSADAIKLAGPSVLFAYMVGGVMIFIIMRALGEMTVRDPVPGSFAVYAQRYLGSFAGYATGWNYWLLMVGVGMAEATAVGAYMQAWFPDWPRWIWVLASVVMIGGLNLLTVKIYGEMEFWFTLIKVVTVLAMIAGGLAIIFLGWGNGGQPTGLSNLWSHGGWFPHGLLGMVMALPVVVFSFGGVETVGIAAGEAAQPERTIPRAVNSVLWRILIFYVGALFVIMAIYPWTGLGEHGSPFVTTFAKLGIPQAAGLINFVVITAALSGFNSTTFSGSRMLYSLACKGQAPAALGRVNGQGVPVRAILSTLAVLLLAVLLNYLLPAKVFGMMMSILSFNTVWTWTMVLLAHYSFRRHLRAQGESPSGFRLRWWPFTGILCLAFFAFVVVMLGVNPETRVALYVGVAWIALLSVAYKLCGVRGRMVQRESVAAEAA</sequence>
<keyword evidence="6 10" id="KW-0812">Transmembrane</keyword>
<reference evidence="12 13" key="1">
    <citation type="submission" date="2014-07" db="EMBL/GenBank/DDBJ databases">
        <title>Complete Genome Sequence of Dyella japonica Strain A8 Isolated from Malaysian Tropical Soil.</title>
        <authorList>
            <person name="Hui R.K.H."/>
            <person name="Chen J.-W."/>
            <person name="Chan K.-G."/>
            <person name="Leung F.C.C."/>
        </authorList>
    </citation>
    <scope>NUCLEOTIDE SEQUENCE [LARGE SCALE GENOMIC DNA]</scope>
    <source>
        <strain evidence="12 13">A8</strain>
    </source>
</reference>
<evidence type="ECO:0000256" key="10">
    <source>
        <dbReference type="SAM" id="Phobius"/>
    </source>
</evidence>
<evidence type="ECO:0000313" key="13">
    <source>
        <dbReference type="Proteomes" id="UP000027987"/>
    </source>
</evidence>
<feature type="transmembrane region" description="Helical" evidence="10">
    <location>
        <begin position="356"/>
        <end position="378"/>
    </location>
</feature>
<evidence type="ECO:0000256" key="1">
    <source>
        <dbReference type="ARBA" id="ARBA00004429"/>
    </source>
</evidence>
<dbReference type="EMBL" id="CP008884">
    <property type="protein sequence ID" value="AIF47395.1"/>
    <property type="molecule type" value="Genomic_DNA"/>
</dbReference>
<dbReference type="PIRSF" id="PIRSF006060">
    <property type="entry name" value="AA_transporter"/>
    <property type="match status" value="1"/>
</dbReference>
<dbReference type="PROSITE" id="PS00218">
    <property type="entry name" value="AMINO_ACID_PERMEASE_1"/>
    <property type="match status" value="1"/>
</dbReference>
<feature type="transmembrane region" description="Helical" evidence="10">
    <location>
        <begin position="152"/>
        <end position="174"/>
    </location>
</feature>
<dbReference type="KEGG" id="dja:HY57_08980"/>